<dbReference type="InterPro" id="IPR006707">
    <property type="entry name" value="T7SS_EccD"/>
</dbReference>
<feature type="transmembrane region" description="Helical" evidence="1">
    <location>
        <begin position="101"/>
        <end position="119"/>
    </location>
</feature>
<dbReference type="InterPro" id="IPR044049">
    <property type="entry name" value="EccD_transm"/>
</dbReference>
<dbReference type="EMBL" id="CP046452">
    <property type="protein sequence ID" value="QGU02835.1"/>
    <property type="molecule type" value="Genomic_DNA"/>
</dbReference>
<feature type="domain" description="EccD-like transmembrane" evidence="2">
    <location>
        <begin position="103"/>
        <end position="440"/>
    </location>
</feature>
<accession>A0A6B8VV88</accession>
<feature type="transmembrane region" description="Helical" evidence="1">
    <location>
        <begin position="353"/>
        <end position="372"/>
    </location>
</feature>
<feature type="transmembrane region" description="Helical" evidence="1">
    <location>
        <begin position="302"/>
        <end position="322"/>
    </location>
</feature>
<feature type="transmembrane region" description="Helical" evidence="1">
    <location>
        <begin position="157"/>
        <end position="180"/>
    </location>
</feature>
<reference evidence="4" key="1">
    <citation type="submission" date="2019-11" db="EMBL/GenBank/DDBJ databases">
        <title>Complete genome sequence of Corynebacterium kalinowskii 1959, a novel Corynebacterium species isolated from soil of a small paddock in Vilsendorf, Germany.</title>
        <authorList>
            <person name="Schaffert L."/>
            <person name="Ruwe M."/>
            <person name="Milse J."/>
            <person name="Hanuschka K."/>
            <person name="Ortseifen V."/>
            <person name="Droste J."/>
            <person name="Brandt D."/>
            <person name="Schlueter L."/>
            <person name="Kutter Y."/>
            <person name="Vinke S."/>
            <person name="Viehoefer P."/>
            <person name="Jacob L."/>
            <person name="Luebke N.-C."/>
            <person name="Schulte-Berndt E."/>
            <person name="Hain C."/>
            <person name="Linder M."/>
            <person name="Schmidt P."/>
            <person name="Wollenschlaeger L."/>
            <person name="Luttermann T."/>
            <person name="Thieme E."/>
            <person name="Hassa J."/>
            <person name="Haak M."/>
            <person name="Wittchen M."/>
            <person name="Mentz A."/>
            <person name="Persicke M."/>
            <person name="Busche T."/>
            <person name="Ruckert C."/>
        </authorList>
    </citation>
    <scope>NUCLEOTIDE SEQUENCE [LARGE SCALE GENOMIC DNA]</scope>
    <source>
        <strain evidence="4">1959</strain>
    </source>
</reference>
<evidence type="ECO:0000259" key="2">
    <source>
        <dbReference type="Pfam" id="PF19053"/>
    </source>
</evidence>
<evidence type="ECO:0000256" key="1">
    <source>
        <dbReference type="SAM" id="Phobius"/>
    </source>
</evidence>
<dbReference type="AlphaFoldDB" id="A0A6B8VV88"/>
<keyword evidence="1" id="KW-0812">Transmembrane</keyword>
<gene>
    <name evidence="3" type="ORF">CKALI_09900</name>
</gene>
<protein>
    <recommendedName>
        <fullName evidence="2">EccD-like transmembrane domain-containing protein</fullName>
    </recommendedName>
</protein>
<dbReference type="KEGG" id="ckw:CKALI_09900"/>
<keyword evidence="1" id="KW-1133">Transmembrane helix</keyword>
<feature type="transmembrane region" description="Helical" evidence="1">
    <location>
        <begin position="218"/>
        <end position="239"/>
    </location>
</feature>
<dbReference type="Proteomes" id="UP000427071">
    <property type="component" value="Chromosome"/>
</dbReference>
<sequence length="441" mass="45401">MRFDVSGSEDARTSVDVCIPASSSFGEAMPEILELAEAPILSVPWQARTAAGQPIDPALPLLHTGISHGDVIVCTPLEESDVSLRKDAAEALSDLPIDFDARGLAAVAGAVGVGCLTLLSARSSLPTVPPAALFLLLLTTVIATTVWLRAIAPNEVIARNVLALCSCALGTATVWTLIVGLELPSDISQRGWVVLAALSGGAGILAALSWIAALHTRVLAAATSCISLIAVGACSLLAVRTISEGAAVVVIAAFIVLLFAPRLSTTLAGLSVPPLPAAGQDLKVSDHTIDRPDERAHRATELLDGICIGTGISAAAALMTLATIGDRPGFTTAFCLAASAACALHAARHRSAPAMWGLWLWTMTGLFSGALVAMSAGTWGVMVALLSGLLALSAPLWAHRVRAFSPTLFHWLERLEALALAAVFPLAAHIAGLFDAIRGLG</sequence>
<feature type="transmembrane region" description="Helical" evidence="1">
    <location>
        <begin position="192"/>
        <end position="212"/>
    </location>
</feature>
<proteinExistence type="predicted"/>
<feature type="transmembrane region" description="Helical" evidence="1">
    <location>
        <begin position="246"/>
        <end position="264"/>
    </location>
</feature>
<name>A0A6B8VV88_9CORY</name>
<keyword evidence="4" id="KW-1185">Reference proteome</keyword>
<feature type="transmembrane region" description="Helical" evidence="1">
    <location>
        <begin position="418"/>
        <end position="437"/>
    </location>
</feature>
<feature type="transmembrane region" description="Helical" evidence="1">
    <location>
        <begin position="379"/>
        <end position="398"/>
    </location>
</feature>
<dbReference type="NCBIfam" id="TIGR03920">
    <property type="entry name" value="T7SS_EccD"/>
    <property type="match status" value="1"/>
</dbReference>
<evidence type="ECO:0000313" key="3">
    <source>
        <dbReference type="EMBL" id="QGU02835.1"/>
    </source>
</evidence>
<organism evidence="3 4">
    <name type="scientific">Corynebacterium kalinowskii</name>
    <dbReference type="NCBI Taxonomy" id="2675216"/>
    <lineage>
        <taxon>Bacteria</taxon>
        <taxon>Bacillati</taxon>
        <taxon>Actinomycetota</taxon>
        <taxon>Actinomycetes</taxon>
        <taxon>Mycobacteriales</taxon>
        <taxon>Corynebacteriaceae</taxon>
        <taxon>Corynebacterium</taxon>
    </lineage>
</organism>
<evidence type="ECO:0000313" key="4">
    <source>
        <dbReference type="Proteomes" id="UP000427071"/>
    </source>
</evidence>
<dbReference type="Pfam" id="PF19053">
    <property type="entry name" value="EccD"/>
    <property type="match status" value="1"/>
</dbReference>
<feature type="transmembrane region" description="Helical" evidence="1">
    <location>
        <begin position="131"/>
        <end position="151"/>
    </location>
</feature>
<keyword evidence="1" id="KW-0472">Membrane</keyword>